<feature type="region of interest" description="Disordered" evidence="25">
    <location>
        <begin position="556"/>
        <end position="695"/>
    </location>
</feature>
<dbReference type="GO" id="GO:0004523">
    <property type="term" value="F:RNA-DNA hybrid ribonuclease activity"/>
    <property type="evidence" value="ECO:0007669"/>
    <property type="project" value="UniProtKB-EC"/>
</dbReference>
<dbReference type="GO" id="GO:0003964">
    <property type="term" value="F:RNA-directed DNA polymerase activity"/>
    <property type="evidence" value="ECO:0007669"/>
    <property type="project" value="UniProtKB-KW"/>
</dbReference>
<evidence type="ECO:0000256" key="24">
    <source>
        <dbReference type="ARBA" id="ARBA00049244"/>
    </source>
</evidence>
<accession>A0AA35J670</accession>
<keyword evidence="4" id="KW-0963">Cytoplasm</keyword>
<evidence type="ECO:0000256" key="23">
    <source>
        <dbReference type="ARBA" id="ARBA00048173"/>
    </source>
</evidence>
<evidence type="ECO:0000256" key="14">
    <source>
        <dbReference type="ARBA" id="ARBA00022908"/>
    </source>
</evidence>
<dbReference type="GO" id="GO:0032196">
    <property type="term" value="P:transposition"/>
    <property type="evidence" value="ECO:0007669"/>
    <property type="project" value="UniProtKB-KW"/>
</dbReference>
<dbReference type="Proteomes" id="UP001162087">
    <property type="component" value="Chromosome 14"/>
</dbReference>
<gene>
    <name evidence="27" type="primary">SKDI14G0490</name>
    <name evidence="27" type="ORF">SKDI_14G0490</name>
</gene>
<evidence type="ECO:0000256" key="1">
    <source>
        <dbReference type="ARBA" id="ARBA00000077"/>
    </source>
</evidence>
<evidence type="ECO:0000256" key="4">
    <source>
        <dbReference type="ARBA" id="ARBA00022490"/>
    </source>
</evidence>
<keyword evidence="12" id="KW-0460">Magnesium</keyword>
<dbReference type="Gene3D" id="3.30.420.10">
    <property type="entry name" value="Ribonuclease H-like superfamily/Ribonuclease H"/>
    <property type="match status" value="2"/>
</dbReference>
<dbReference type="SUPFAM" id="SSF53098">
    <property type="entry name" value="Ribonuclease H-like"/>
    <property type="match status" value="1"/>
</dbReference>
<dbReference type="InterPro" id="IPR001584">
    <property type="entry name" value="Integrase_cat-core"/>
</dbReference>
<dbReference type="GO" id="GO:0046872">
    <property type="term" value="F:metal ion binding"/>
    <property type="evidence" value="ECO:0007669"/>
    <property type="project" value="UniProtKB-KW"/>
</dbReference>
<evidence type="ECO:0000256" key="9">
    <source>
        <dbReference type="ARBA" id="ARBA00022723"/>
    </source>
</evidence>
<dbReference type="Pfam" id="PF00665">
    <property type="entry name" value="rve"/>
    <property type="match status" value="1"/>
</dbReference>
<evidence type="ECO:0000256" key="11">
    <source>
        <dbReference type="ARBA" id="ARBA00022801"/>
    </source>
</evidence>
<evidence type="ECO:0000256" key="25">
    <source>
        <dbReference type="SAM" id="MobiDB-lite"/>
    </source>
</evidence>
<keyword evidence="13" id="KW-0694">RNA-binding</keyword>
<comment type="catalytic activity">
    <reaction evidence="23">
        <text>DNA(n) + a 2'-deoxyribonucleoside 5'-triphosphate = DNA(n+1) + diphosphate</text>
        <dbReference type="Rhea" id="RHEA:22508"/>
        <dbReference type="Rhea" id="RHEA-COMP:17339"/>
        <dbReference type="Rhea" id="RHEA-COMP:17340"/>
        <dbReference type="ChEBI" id="CHEBI:33019"/>
        <dbReference type="ChEBI" id="CHEBI:61560"/>
        <dbReference type="ChEBI" id="CHEBI:173112"/>
        <dbReference type="EC" id="2.7.7.49"/>
    </reaction>
</comment>
<dbReference type="InterPro" id="IPR043502">
    <property type="entry name" value="DNA/RNA_pol_sf"/>
</dbReference>
<comment type="subcellular location">
    <subcellularLocation>
        <location evidence="3">Cytoplasm</location>
    </subcellularLocation>
    <subcellularLocation>
        <location evidence="2">Nucleus</location>
    </subcellularLocation>
</comment>
<dbReference type="CDD" id="cd09272">
    <property type="entry name" value="RNase_HI_RT_Ty1"/>
    <property type="match status" value="1"/>
</dbReference>
<comment type="function">
    <text evidence="21">Reverse transcriptase/ribonuclease H (RT) is a multifunctional enzyme that catalyzes the conversion of the retro-elements RNA genome into dsDNA within the VLP. The enzyme displays a DNA polymerase activity that can copy either DNA or RNA templates, and a ribonuclease H (RNase H) activity that cleaves the RNA strand of RNA-DNA heteroduplexes during plus-strand synthesis and hydrolyzes RNA primers. The conversion leads to a linear dsDNA copy of the retrotransposon that includes long terminal repeats (LTRs) at both ends.</text>
</comment>
<dbReference type="Pfam" id="PF07727">
    <property type="entry name" value="RVT_2"/>
    <property type="match status" value="1"/>
</dbReference>
<keyword evidence="8" id="KW-0540">Nuclease</keyword>
<keyword evidence="16" id="KW-0239">DNA-directed DNA polymerase</keyword>
<keyword evidence="9" id="KW-0479">Metal-binding</keyword>
<name>A0AA35J670_SACK1</name>
<dbReference type="GeneID" id="80926538"/>
<dbReference type="GO" id="GO:0005634">
    <property type="term" value="C:nucleus"/>
    <property type="evidence" value="ECO:0007669"/>
    <property type="project" value="UniProtKB-SubCell"/>
</dbReference>
<dbReference type="SUPFAM" id="SSF56672">
    <property type="entry name" value="DNA/RNA polymerases"/>
    <property type="match status" value="1"/>
</dbReference>
<dbReference type="GO" id="GO:0003887">
    <property type="term" value="F:DNA-directed DNA polymerase activity"/>
    <property type="evidence" value="ECO:0007669"/>
    <property type="project" value="UniProtKB-KW"/>
</dbReference>
<evidence type="ECO:0000256" key="21">
    <source>
        <dbReference type="ARBA" id="ARBA00025590"/>
    </source>
</evidence>
<feature type="compositionally biased region" description="Low complexity" evidence="25">
    <location>
        <begin position="670"/>
        <end position="690"/>
    </location>
</feature>
<dbReference type="GO" id="GO:0005737">
    <property type="term" value="C:cytoplasm"/>
    <property type="evidence" value="ECO:0007669"/>
    <property type="project" value="UniProtKB-SubCell"/>
</dbReference>
<comment type="catalytic activity">
    <reaction evidence="24">
        <text>DNA(n) + a 2'-deoxyribonucleoside 5'-triphosphate = DNA(n+1) + diphosphate</text>
        <dbReference type="Rhea" id="RHEA:22508"/>
        <dbReference type="Rhea" id="RHEA-COMP:17339"/>
        <dbReference type="Rhea" id="RHEA-COMP:17340"/>
        <dbReference type="ChEBI" id="CHEBI:33019"/>
        <dbReference type="ChEBI" id="CHEBI:61560"/>
        <dbReference type="ChEBI" id="CHEBI:173112"/>
        <dbReference type="EC" id="2.7.7.7"/>
    </reaction>
</comment>
<keyword evidence="15" id="KW-0695">RNA-directed DNA polymerase</keyword>
<dbReference type="InterPro" id="IPR036397">
    <property type="entry name" value="RNaseH_sf"/>
</dbReference>
<dbReference type="GO" id="GO:0015074">
    <property type="term" value="P:DNA integration"/>
    <property type="evidence" value="ECO:0007669"/>
    <property type="project" value="UniProtKB-KW"/>
</dbReference>
<protein>
    <recommendedName>
        <fullName evidence="26">Integrase catalytic domain-containing protein</fullName>
    </recommendedName>
</protein>
<evidence type="ECO:0000256" key="13">
    <source>
        <dbReference type="ARBA" id="ARBA00022884"/>
    </source>
</evidence>
<comment type="function">
    <text evidence="22">Integrase (IN) targets the VLP to the nucleus, where a subparticle preintegration complex (PIC) containing at least integrase and the newly synthesized dsDNA copy of the retrotransposon must transit the nuclear membrane. Once in the nucleus, integrase performs the integration of the dsDNA into the host genome.</text>
</comment>
<comment type="catalytic activity">
    <reaction evidence="1">
        <text>Endonucleolytic cleavage to 5'-phosphomonoester.</text>
        <dbReference type="EC" id="3.1.26.4"/>
    </reaction>
</comment>
<keyword evidence="17" id="KW-0238">DNA-binding</keyword>
<evidence type="ECO:0000313" key="28">
    <source>
        <dbReference type="Proteomes" id="UP001162087"/>
    </source>
</evidence>
<keyword evidence="5" id="KW-0815">Transposition</keyword>
<keyword evidence="6" id="KW-0808">Transferase</keyword>
<evidence type="ECO:0000256" key="6">
    <source>
        <dbReference type="ARBA" id="ARBA00022679"/>
    </source>
</evidence>
<evidence type="ECO:0000256" key="8">
    <source>
        <dbReference type="ARBA" id="ARBA00022722"/>
    </source>
</evidence>
<dbReference type="PROSITE" id="PS50994">
    <property type="entry name" value="INTEGRASE"/>
    <property type="match status" value="1"/>
</dbReference>
<evidence type="ECO:0000256" key="16">
    <source>
        <dbReference type="ARBA" id="ARBA00022932"/>
    </source>
</evidence>
<feature type="compositionally biased region" description="Basic and acidic residues" evidence="25">
    <location>
        <begin position="559"/>
        <end position="582"/>
    </location>
</feature>
<dbReference type="GO" id="GO:0003677">
    <property type="term" value="F:DNA binding"/>
    <property type="evidence" value="ECO:0007669"/>
    <property type="project" value="UniProtKB-KW"/>
</dbReference>
<evidence type="ECO:0000256" key="5">
    <source>
        <dbReference type="ARBA" id="ARBA00022578"/>
    </source>
</evidence>
<dbReference type="PANTHER" id="PTHR42648:SF11">
    <property type="entry name" value="TRANSPOSON TY4-P GAG-POL POLYPROTEIN"/>
    <property type="match status" value="1"/>
</dbReference>
<dbReference type="InterPro" id="IPR012337">
    <property type="entry name" value="RNaseH-like_sf"/>
</dbReference>
<dbReference type="InterPro" id="IPR039537">
    <property type="entry name" value="Retrotran_Ty1/copia-like"/>
</dbReference>
<evidence type="ECO:0000256" key="3">
    <source>
        <dbReference type="ARBA" id="ARBA00004496"/>
    </source>
</evidence>
<dbReference type="EMBL" id="OX365909">
    <property type="protein sequence ID" value="CAI4049341.1"/>
    <property type="molecule type" value="Genomic_DNA"/>
</dbReference>
<evidence type="ECO:0000256" key="22">
    <source>
        <dbReference type="ARBA" id="ARBA00025615"/>
    </source>
</evidence>
<dbReference type="GO" id="GO:0006310">
    <property type="term" value="P:DNA recombination"/>
    <property type="evidence" value="ECO:0007669"/>
    <property type="project" value="UniProtKB-KW"/>
</dbReference>
<dbReference type="RefSeq" id="XP_056084533.1">
    <property type="nucleotide sequence ID" value="XM_056230634.1"/>
</dbReference>
<keyword evidence="28" id="KW-1185">Reference proteome</keyword>
<keyword evidence="7" id="KW-0548">Nucleotidyltransferase</keyword>
<keyword evidence="11" id="KW-0378">Hydrolase</keyword>
<proteinExistence type="predicted"/>
<dbReference type="GO" id="GO:0003723">
    <property type="term" value="F:RNA binding"/>
    <property type="evidence" value="ECO:0007669"/>
    <property type="project" value="UniProtKB-KW"/>
</dbReference>
<feature type="compositionally biased region" description="Low complexity" evidence="25">
    <location>
        <begin position="652"/>
        <end position="661"/>
    </location>
</feature>
<keyword evidence="10" id="KW-0255">Endonuclease</keyword>
<evidence type="ECO:0000256" key="20">
    <source>
        <dbReference type="ARBA" id="ARBA00023268"/>
    </source>
</evidence>
<keyword evidence="20" id="KW-0511">Multifunctional enzyme</keyword>
<keyword evidence="19" id="KW-0539">Nucleus</keyword>
<reference evidence="27" key="1">
    <citation type="submission" date="2022-10" db="EMBL/GenBank/DDBJ databases">
        <authorList>
            <person name="Byrne P K."/>
        </authorList>
    </citation>
    <scope>NUCLEOTIDE SEQUENCE</scope>
    <source>
        <strain evidence="27">IFO1802</strain>
    </source>
</reference>
<evidence type="ECO:0000256" key="2">
    <source>
        <dbReference type="ARBA" id="ARBA00004123"/>
    </source>
</evidence>
<evidence type="ECO:0000256" key="19">
    <source>
        <dbReference type="ARBA" id="ARBA00023242"/>
    </source>
</evidence>
<dbReference type="PANTHER" id="PTHR42648">
    <property type="entry name" value="TRANSPOSASE, PUTATIVE-RELATED"/>
    <property type="match status" value="1"/>
</dbReference>
<evidence type="ECO:0000256" key="7">
    <source>
        <dbReference type="ARBA" id="ARBA00022695"/>
    </source>
</evidence>
<organism evidence="27 28">
    <name type="scientific">Saccharomyces kudriavzevii (strain ATCC MYA-4449 / AS 2.2408 / CBS 8840 / NBRC 1802 / NCYC 2889)</name>
    <name type="common">Yeast</name>
    <dbReference type="NCBI Taxonomy" id="226230"/>
    <lineage>
        <taxon>Eukaryota</taxon>
        <taxon>Fungi</taxon>
        <taxon>Dikarya</taxon>
        <taxon>Ascomycota</taxon>
        <taxon>Saccharomycotina</taxon>
        <taxon>Saccharomycetes</taxon>
        <taxon>Saccharomycetales</taxon>
        <taxon>Saccharomycetaceae</taxon>
        <taxon>Saccharomyces</taxon>
    </lineage>
</organism>
<keyword evidence="18" id="KW-0233">DNA recombination</keyword>
<evidence type="ECO:0000313" key="27">
    <source>
        <dbReference type="EMBL" id="CAI4049341.1"/>
    </source>
</evidence>
<evidence type="ECO:0000259" key="26">
    <source>
        <dbReference type="PROSITE" id="PS50994"/>
    </source>
</evidence>
<evidence type="ECO:0000256" key="10">
    <source>
        <dbReference type="ARBA" id="ARBA00022759"/>
    </source>
</evidence>
<evidence type="ECO:0000256" key="17">
    <source>
        <dbReference type="ARBA" id="ARBA00023125"/>
    </source>
</evidence>
<evidence type="ECO:0000256" key="15">
    <source>
        <dbReference type="ARBA" id="ARBA00022918"/>
    </source>
</evidence>
<sequence>MNIKTHVKDGIIHVKMDDLIDHPAHDFKINAIQPTSSKRIRMKPKIISLKDAHKRMGHTGVQRIENSIKHSHYEESIDLIKEPNEFWCETCKVSKATRRNHYAGSMNEHSIDHEPGSSWCMDIFGPVSNSNSDTKRYMLIMVDNNTRYCITSTHFNKNAETILAQIKKNIQYVETQFDRKVREINSDQGTEFTNDQIAKYFVSKGIHHIFSATQDHAANGRAERYIRTIVTDATTLLKHSNLRIKFWEYAVTSATNVRNCLENKTTGQLPLKAISSQPVKVRFMSFLPFGEQGIIWNHKHNKLEPSGLSAIILCKDPNSHGYKFFVPSIKKIVTSDNYTIPDYAVDPILRNTQNIYLDDQSRSDTFNEAESSDAVSRLYDALENYEDDHKRVTLLTDLFTTEELAQIEVNAKYPSPSDNLEGNLDYVFANIEESEEDEYDHVTNMDIDSDLQLKEKITTESDRNKINKSSTTDEDILDENVYRIPTAIQENLVGSQNTININNDGNIASRMQRKISGNEINYKELSDDESDYSSHHPTTDSVTVTRKNNKTDSVIIESQQERSVEPSVESVHDTVPLEKGSIERNVQFRSPENEVDLKTNDMNLPIKTVERVNNYHTDDYSTNNEDNNDGENHHPTPLENSVDNNNKAGTLNDSNENNSSKEQNEKLVKSEQSSETQESNTTLETSITTTETDDASRAIADKTAFLSKTFGSLNRKRKRHVENNNPAGHKFERDKKRLKKNRVKLVPDNTETSSTPKIRAIYYNEAITKNTDLKEKHEYKQAYHKELHNLIDMEVFDMKIKYNRTEIPDKLIIPTNTIFTKKRNGIYKARIVCRGDIQTPDTYNVIATESLNHNHIKIFLMIANNRNMFMKTLDINHAFLYAKLEEEIYIPHPHDRRCVVKLNKALYGLKQSPKEWNDHLRQYLNSIGLKDNTYTPGLYQSEDKNLMIAVYVDDCVIAADDEQRLDEFINELESNFELKITGTLIDDVLDTDILGMDLVYNKKLGTIDLTLKSFIERMTEKYKKELEKVRKSSIPHTSTYKIDPKKDELQMSDKEFRQGVLKLQQLLGELNYVRYKCRYDIEFAVKKVARLVNYPHEQVFYMIYKIIQYLARHKNIGIHYDRDLDKDKKIISITDASVGSEYDAQSRIGVIIWYGRNIYNVYSNKSTNRCVSSTEAELHAIYEGYADSETLKATLTELGEGDNRNIVMITDSKPSIQSLNRSYQQPKEKFTWIKTEIIKEKIKEKVIKLLKITGKENIADLLTKPVSISDFERFIKVLKNQITSQDILASTDY</sequence>
<feature type="domain" description="Integrase catalytic" evidence="26">
    <location>
        <begin position="111"/>
        <end position="278"/>
    </location>
</feature>
<feature type="compositionally biased region" description="Polar residues" evidence="25">
    <location>
        <begin position="638"/>
        <end position="651"/>
    </location>
</feature>
<evidence type="ECO:0000256" key="18">
    <source>
        <dbReference type="ARBA" id="ARBA00023172"/>
    </source>
</evidence>
<keyword evidence="14" id="KW-0229">DNA integration</keyword>
<dbReference type="InterPro" id="IPR013103">
    <property type="entry name" value="RVT_2"/>
</dbReference>
<evidence type="ECO:0000256" key="12">
    <source>
        <dbReference type="ARBA" id="ARBA00022842"/>
    </source>
</evidence>